<sequence>MTLEKADGNQQEVRSEPTFTHFVDSTWYLLHTTNMTTSGSGTARGNFVSSAMRLLTALKRFMAHLRSLKFHEIQEHKSHR</sequence>
<keyword evidence="2" id="KW-1185">Reference proteome</keyword>
<comment type="caution">
    <text evidence="1">The sequence shown here is derived from an EMBL/GenBank/DDBJ whole genome shotgun (WGS) entry which is preliminary data.</text>
</comment>
<name>A0A9J5YV10_SOLCO</name>
<evidence type="ECO:0000313" key="1">
    <source>
        <dbReference type="EMBL" id="KAG5603685.1"/>
    </source>
</evidence>
<protein>
    <submittedName>
        <fullName evidence="1">Uncharacterized protein</fullName>
    </submittedName>
</protein>
<evidence type="ECO:0000313" key="2">
    <source>
        <dbReference type="Proteomes" id="UP000824120"/>
    </source>
</evidence>
<organism evidence="1 2">
    <name type="scientific">Solanum commersonii</name>
    <name type="common">Commerson's wild potato</name>
    <name type="synonym">Commerson's nightshade</name>
    <dbReference type="NCBI Taxonomy" id="4109"/>
    <lineage>
        <taxon>Eukaryota</taxon>
        <taxon>Viridiplantae</taxon>
        <taxon>Streptophyta</taxon>
        <taxon>Embryophyta</taxon>
        <taxon>Tracheophyta</taxon>
        <taxon>Spermatophyta</taxon>
        <taxon>Magnoliopsida</taxon>
        <taxon>eudicotyledons</taxon>
        <taxon>Gunneridae</taxon>
        <taxon>Pentapetalae</taxon>
        <taxon>asterids</taxon>
        <taxon>lamiids</taxon>
        <taxon>Solanales</taxon>
        <taxon>Solanaceae</taxon>
        <taxon>Solanoideae</taxon>
        <taxon>Solaneae</taxon>
        <taxon>Solanum</taxon>
    </lineage>
</organism>
<gene>
    <name evidence="1" type="ORF">H5410_025177</name>
</gene>
<dbReference type="AlphaFoldDB" id="A0A9J5YV10"/>
<dbReference type="Proteomes" id="UP000824120">
    <property type="component" value="Chromosome 5"/>
</dbReference>
<dbReference type="EMBL" id="JACXVP010000005">
    <property type="protein sequence ID" value="KAG5603685.1"/>
    <property type="molecule type" value="Genomic_DNA"/>
</dbReference>
<reference evidence="1 2" key="1">
    <citation type="submission" date="2020-09" db="EMBL/GenBank/DDBJ databases">
        <title>De no assembly of potato wild relative species, Solanum commersonii.</title>
        <authorList>
            <person name="Cho K."/>
        </authorList>
    </citation>
    <scope>NUCLEOTIDE SEQUENCE [LARGE SCALE GENOMIC DNA]</scope>
    <source>
        <strain evidence="1">LZ3.2</strain>
        <tissue evidence="1">Leaf</tissue>
    </source>
</reference>
<proteinExistence type="predicted"/>
<accession>A0A9J5YV10</accession>